<dbReference type="HAMAP" id="MF_03035">
    <property type="entry name" value="Clp1"/>
    <property type="match status" value="1"/>
</dbReference>
<proteinExistence type="inferred from homology"/>
<dbReference type="Pfam" id="PF06807">
    <property type="entry name" value="Clp1"/>
    <property type="match status" value="1"/>
</dbReference>
<evidence type="ECO:0000256" key="2">
    <source>
        <dbReference type="ARBA" id="ARBA00018706"/>
    </source>
</evidence>
<dbReference type="Gene3D" id="3.40.50.300">
    <property type="entry name" value="P-loop containing nucleotide triphosphate hydrolases"/>
    <property type="match status" value="1"/>
</dbReference>
<feature type="binding site" evidence="8">
    <location>
        <position position="16"/>
    </location>
    <ligand>
        <name>ATP</name>
        <dbReference type="ChEBI" id="CHEBI:30616"/>
    </ligand>
</feature>
<dbReference type="InterPro" id="IPR038239">
    <property type="entry name" value="Clp1_N_sf"/>
</dbReference>
<keyword evidence="5 8" id="KW-0547">Nucleotide-binding</keyword>
<comment type="function">
    <text evidence="8">Required for endonucleolytic cleavage during polyadenylation-dependent pre-mRNA 3'-end formation.</text>
</comment>
<dbReference type="InterPro" id="IPR032324">
    <property type="entry name" value="Clp1_N"/>
</dbReference>
<comment type="subcellular location">
    <subcellularLocation>
        <location evidence="1 8">Nucleus</location>
    </subcellularLocation>
</comment>
<dbReference type="InterPro" id="IPR045116">
    <property type="entry name" value="Clp1/Grc3"/>
</dbReference>
<evidence type="ECO:0000256" key="4">
    <source>
        <dbReference type="ARBA" id="ARBA00022664"/>
    </source>
</evidence>
<keyword evidence="13" id="KW-1185">Reference proteome</keyword>
<name>A0A6A4HH67_9AGAR</name>
<dbReference type="Pfam" id="PF16575">
    <property type="entry name" value="CLP1_P"/>
    <property type="match status" value="1"/>
</dbReference>
<evidence type="ECO:0000256" key="6">
    <source>
        <dbReference type="ARBA" id="ARBA00022840"/>
    </source>
</evidence>
<keyword evidence="7 8" id="KW-0539">Nucleus</keyword>
<feature type="domain" description="Clp1 N-terminal" evidence="10">
    <location>
        <begin position="11"/>
        <end position="96"/>
    </location>
</feature>
<feature type="binding site" evidence="8">
    <location>
        <begin position="126"/>
        <end position="131"/>
    </location>
    <ligand>
        <name>ATP</name>
        <dbReference type="ChEBI" id="CHEBI:30616"/>
    </ligand>
</feature>
<comment type="similarity">
    <text evidence="8">Belongs to the Clp1 family. Clp1 subfamily.</text>
</comment>
<dbReference type="PANTHER" id="PTHR12755">
    <property type="entry name" value="CLEAVAGE/POLYADENYLATION FACTOR IA SUBUNIT CLP1P"/>
    <property type="match status" value="1"/>
</dbReference>
<comment type="subunit">
    <text evidence="8">Component of a pre-mRNA cleavage factor complex. Interacts directly with PCF11.</text>
</comment>
<evidence type="ECO:0000256" key="8">
    <source>
        <dbReference type="HAMAP-Rule" id="MF_03035"/>
    </source>
</evidence>
<dbReference type="EMBL" id="ML769498">
    <property type="protein sequence ID" value="KAE9397346.1"/>
    <property type="molecule type" value="Genomic_DNA"/>
</dbReference>
<evidence type="ECO:0000259" key="11">
    <source>
        <dbReference type="Pfam" id="PF16575"/>
    </source>
</evidence>
<dbReference type="Proteomes" id="UP000799118">
    <property type="component" value="Unassembled WGS sequence"/>
</dbReference>
<gene>
    <name evidence="8" type="primary">CLP1</name>
    <name evidence="12" type="ORF">BT96DRAFT_977021</name>
</gene>
<dbReference type="PANTHER" id="PTHR12755:SF6">
    <property type="entry name" value="POLYRIBONUCLEOTIDE 5'-HYDROXYL-KINASE CLP1"/>
    <property type="match status" value="1"/>
</dbReference>
<dbReference type="Pfam" id="PF16573">
    <property type="entry name" value="CLP1_N"/>
    <property type="match status" value="1"/>
</dbReference>
<evidence type="ECO:0000256" key="5">
    <source>
        <dbReference type="ARBA" id="ARBA00022741"/>
    </source>
</evidence>
<dbReference type="Gene3D" id="2.40.30.330">
    <property type="entry name" value="Pre-mRNA cleavage complex subunit Clp1, C-terminal domain"/>
    <property type="match status" value="1"/>
</dbReference>
<evidence type="ECO:0000256" key="7">
    <source>
        <dbReference type="ARBA" id="ARBA00023242"/>
    </source>
</evidence>
<evidence type="ECO:0000313" key="13">
    <source>
        <dbReference type="Proteomes" id="UP000799118"/>
    </source>
</evidence>
<organism evidence="12 13">
    <name type="scientific">Gymnopus androsaceus JB14</name>
    <dbReference type="NCBI Taxonomy" id="1447944"/>
    <lineage>
        <taxon>Eukaryota</taxon>
        <taxon>Fungi</taxon>
        <taxon>Dikarya</taxon>
        <taxon>Basidiomycota</taxon>
        <taxon>Agaricomycotina</taxon>
        <taxon>Agaricomycetes</taxon>
        <taxon>Agaricomycetidae</taxon>
        <taxon>Agaricales</taxon>
        <taxon>Marasmiineae</taxon>
        <taxon>Omphalotaceae</taxon>
        <taxon>Gymnopus</taxon>
    </lineage>
</organism>
<evidence type="ECO:0000256" key="1">
    <source>
        <dbReference type="ARBA" id="ARBA00004123"/>
    </source>
</evidence>
<dbReference type="Gene3D" id="2.60.120.1030">
    <property type="entry name" value="Clp1, DNA binding domain"/>
    <property type="match status" value="1"/>
</dbReference>
<dbReference type="SUPFAM" id="SSF52540">
    <property type="entry name" value="P-loop containing nucleoside triphosphate hydrolases"/>
    <property type="match status" value="2"/>
</dbReference>
<evidence type="ECO:0000313" key="12">
    <source>
        <dbReference type="EMBL" id="KAE9397346.1"/>
    </source>
</evidence>
<accession>A0A6A4HH67</accession>
<evidence type="ECO:0000256" key="3">
    <source>
        <dbReference type="ARBA" id="ARBA00019824"/>
    </source>
</evidence>
<feature type="binding site" evidence="8">
    <location>
        <position position="56"/>
    </location>
    <ligand>
        <name>ATP</name>
        <dbReference type="ChEBI" id="CHEBI:30616"/>
    </ligand>
</feature>
<keyword evidence="4 8" id="KW-0507">mRNA processing</keyword>
<reference evidence="12" key="1">
    <citation type="journal article" date="2019" name="Environ. Microbiol.">
        <title>Fungal ecological strategies reflected in gene transcription - a case study of two litter decomposers.</title>
        <authorList>
            <person name="Barbi F."/>
            <person name="Kohler A."/>
            <person name="Barry K."/>
            <person name="Baskaran P."/>
            <person name="Daum C."/>
            <person name="Fauchery L."/>
            <person name="Ihrmark K."/>
            <person name="Kuo A."/>
            <person name="LaButti K."/>
            <person name="Lipzen A."/>
            <person name="Morin E."/>
            <person name="Grigoriev I.V."/>
            <person name="Henrissat B."/>
            <person name="Lindahl B."/>
            <person name="Martin F."/>
        </authorList>
    </citation>
    <scope>NUCLEOTIDE SEQUENCE</scope>
    <source>
        <strain evidence="12">JB14</strain>
    </source>
</reference>
<dbReference type="InterPro" id="IPR032319">
    <property type="entry name" value="CLP1_P"/>
</dbReference>
<evidence type="ECO:0000259" key="9">
    <source>
        <dbReference type="Pfam" id="PF06807"/>
    </source>
</evidence>
<keyword evidence="6 8" id="KW-0067">ATP-binding</keyword>
<feature type="domain" description="Clp1 P-loop" evidence="11">
    <location>
        <begin position="123"/>
        <end position="343"/>
    </location>
</feature>
<dbReference type="GO" id="GO:0031124">
    <property type="term" value="P:mRNA 3'-end processing"/>
    <property type="evidence" value="ECO:0007669"/>
    <property type="project" value="UniProtKB-UniRule"/>
</dbReference>
<dbReference type="InterPro" id="IPR038238">
    <property type="entry name" value="Clp1_C_sf"/>
</dbReference>
<dbReference type="InterPro" id="IPR010655">
    <property type="entry name" value="Clp1_C"/>
</dbReference>
<dbReference type="InterPro" id="IPR027417">
    <property type="entry name" value="P-loop_NTPase"/>
</dbReference>
<evidence type="ECO:0000259" key="10">
    <source>
        <dbReference type="Pfam" id="PF16573"/>
    </source>
</evidence>
<dbReference type="GO" id="GO:0005524">
    <property type="term" value="F:ATP binding"/>
    <property type="evidence" value="ECO:0007669"/>
    <property type="project" value="UniProtKB-UniRule"/>
</dbReference>
<feature type="domain" description="Clp1 C-terminal" evidence="9">
    <location>
        <begin position="367"/>
        <end position="488"/>
    </location>
</feature>
<sequence length="488" mass="52442">MSEKNAKTWVLDPETEYRFELDPGVSLAITLVRGRAEVFGAELVQGKPYLFGSECKAAIFTWHVTGQPSTEYVSEETPMAAYGNLHIAFEQMRVRALAKLRGSPVPEGRSDFAAEPPRVLVLGPENSGKTTVCKILVNYAVRAGQGWSPLLANVDPNEARLDLSKTDRGGWGAPGALSAAAVHGPIPTCSPANPLGSAATSAPMTLASNAILPVVYWYGHADAKRNHLLMDRLIRNLGVNVQEKFDHNAEGQTAGIIVDTPSSFASGPGVNDHRQKLIRACIDAFKINTILVVGHEKLNVEMQRSFGSLVTVVKIPKSGGVVDLDSSYRERLHKYQLHAYMYGEVIHPPPGIKSATQGGETLTDLILSPSSTVINFSDLTIYRIGAETMAPSSALPVGAARVVSEMQPVLVDPSQPGSGLLNAVLAVLAPFNPDENERYDEEILDLTVVGFIVVTNLDVAHKKMTVLSPTQGSLAGKTAIVGSYEWQD</sequence>
<dbReference type="GO" id="GO:0005849">
    <property type="term" value="C:mRNA cleavage factor complex"/>
    <property type="evidence" value="ECO:0007669"/>
    <property type="project" value="UniProtKB-UniRule"/>
</dbReference>
<dbReference type="AlphaFoldDB" id="A0A6A4HH67"/>
<dbReference type="InterPro" id="IPR028606">
    <property type="entry name" value="Clp1"/>
</dbReference>
<protein>
    <recommendedName>
        <fullName evidence="3">Polynucleotide 5'-hydroxyl-kinase GRC3</fullName>
    </recommendedName>
    <alternativeName>
        <fullName evidence="2">Polynucleotide 5'-hydroxyl-kinase grc3</fullName>
    </alternativeName>
</protein>
<dbReference type="OrthoDB" id="258143at2759"/>
<dbReference type="GO" id="GO:0006388">
    <property type="term" value="P:tRNA splicing, via endonucleolytic cleavage and ligation"/>
    <property type="evidence" value="ECO:0007669"/>
    <property type="project" value="TreeGrafter"/>
</dbReference>
<dbReference type="GO" id="GO:0051731">
    <property type="term" value="F:polynucleotide 5'-hydroxyl-kinase activity"/>
    <property type="evidence" value="ECO:0007669"/>
    <property type="project" value="InterPro"/>
</dbReference>